<dbReference type="STRING" id="1126833.VN24_18520"/>
<dbReference type="Gene3D" id="3.10.180.10">
    <property type="entry name" value="2,3-Dihydroxybiphenyl 1,2-Dioxygenase, domain 1"/>
    <property type="match status" value="1"/>
</dbReference>
<dbReference type="HOGENOM" id="CLU_046006_14_2_9"/>
<dbReference type="Pfam" id="PF00903">
    <property type="entry name" value="Glyoxalase"/>
    <property type="match status" value="1"/>
</dbReference>
<evidence type="ECO:0000259" key="1">
    <source>
        <dbReference type="PROSITE" id="PS51819"/>
    </source>
</evidence>
<dbReference type="InterPro" id="IPR029068">
    <property type="entry name" value="Glyas_Bleomycin-R_OHBP_Dase"/>
</dbReference>
<dbReference type="SUPFAM" id="SSF54593">
    <property type="entry name" value="Glyoxalase/Bleomycin resistance protein/Dihydroxybiphenyl dioxygenase"/>
    <property type="match status" value="1"/>
</dbReference>
<dbReference type="KEGG" id="pbj:VN24_18520"/>
<dbReference type="PATRIC" id="fig|1126833.4.peg.4076"/>
<feature type="domain" description="VOC" evidence="1">
    <location>
        <begin position="13"/>
        <end position="125"/>
    </location>
</feature>
<organism evidence="2 3">
    <name type="scientific">Paenibacillus beijingensis</name>
    <dbReference type="NCBI Taxonomy" id="1126833"/>
    <lineage>
        <taxon>Bacteria</taxon>
        <taxon>Bacillati</taxon>
        <taxon>Bacillota</taxon>
        <taxon>Bacilli</taxon>
        <taxon>Bacillales</taxon>
        <taxon>Paenibacillaceae</taxon>
        <taxon>Paenibacillus</taxon>
    </lineage>
</organism>
<reference evidence="3" key="2">
    <citation type="submission" date="2015-03" db="EMBL/GenBank/DDBJ databases">
        <title>Genome sequence of Paenibacillus beijingensis strain DSM 24997T.</title>
        <authorList>
            <person name="Kwak Y."/>
            <person name="Shin J.-H."/>
        </authorList>
    </citation>
    <scope>NUCLEOTIDE SEQUENCE [LARGE SCALE GENOMIC DNA]</scope>
    <source>
        <strain evidence="3">DSM 24997</strain>
    </source>
</reference>
<accession>A0A0D5NMI6</accession>
<dbReference type="OrthoDB" id="194298at2"/>
<dbReference type="InterPro" id="IPR004360">
    <property type="entry name" value="Glyas_Fos-R_dOase_dom"/>
</dbReference>
<name>A0A0D5NMI6_9BACL</name>
<dbReference type="EMBL" id="CP011058">
    <property type="protein sequence ID" value="AJY76192.1"/>
    <property type="molecule type" value="Genomic_DNA"/>
</dbReference>
<dbReference type="InterPro" id="IPR037523">
    <property type="entry name" value="VOC_core"/>
</dbReference>
<evidence type="ECO:0000313" key="3">
    <source>
        <dbReference type="Proteomes" id="UP000032633"/>
    </source>
</evidence>
<proteinExistence type="predicted"/>
<dbReference type="RefSeq" id="WP_045671620.1">
    <property type="nucleotide sequence ID" value="NZ_CP011058.1"/>
</dbReference>
<dbReference type="Proteomes" id="UP000032633">
    <property type="component" value="Chromosome"/>
</dbReference>
<gene>
    <name evidence="2" type="ORF">VN24_18520</name>
</gene>
<reference evidence="2 3" key="1">
    <citation type="journal article" date="2015" name="J. Biotechnol.">
        <title>Complete genome sequence of Paenibacillus beijingensis 7188(T) (=DSM 24997(T)), a novel rhizobacterium from jujube garden soil.</title>
        <authorList>
            <person name="Kwak Y."/>
            <person name="Shin J.H."/>
        </authorList>
    </citation>
    <scope>NUCLEOTIDE SEQUENCE [LARGE SCALE GENOMIC DNA]</scope>
    <source>
        <strain evidence="2 3">DSM 24997</strain>
    </source>
</reference>
<protein>
    <recommendedName>
        <fullName evidence="1">VOC domain-containing protein</fullName>
    </recommendedName>
</protein>
<dbReference type="AlphaFoldDB" id="A0A0D5NMI6"/>
<sequence>MMNEKEATLIKPELGGYFLYVRDLKKAIQMYCSLFEFPVKEEEVLFGHLYFMPNGIIIDSNDMEGRPIPEWLPVSLKLSTTDINTAFNYVQELGFNIVYGIDRSPIVSWFLFKDPDGNTLMMCEDHK</sequence>
<dbReference type="PROSITE" id="PS51819">
    <property type="entry name" value="VOC"/>
    <property type="match status" value="1"/>
</dbReference>
<evidence type="ECO:0000313" key="2">
    <source>
        <dbReference type="EMBL" id="AJY76192.1"/>
    </source>
</evidence>
<keyword evidence="3" id="KW-1185">Reference proteome</keyword>